<sequence>MLFICCHSVCCYAKNAANEYKSDASNECFSTSAGRLSQPKHRFITWLTILDRLNTNDRWMKIGVTTDNTCLLCGIEVESHSHLFFGCQYSLRCRQKIAPWIEMNILPNSLRDIVKWLLRNRTTKFKRGFISSIVLCTIYHFWKERNNDLWKNQVHIVDRVVSLIQKTVHNRNHTVLPRAISTRDSSWFTTLFRG</sequence>
<name>A0ABM3RS49_SPIOL</name>
<dbReference type="GeneID" id="130472054"/>
<reference evidence="3" key="2">
    <citation type="submission" date="2025-08" db="UniProtKB">
        <authorList>
            <consortium name="RefSeq"/>
        </authorList>
    </citation>
    <scope>IDENTIFICATION</scope>
    <source>
        <tissue evidence="3">Leaf</tissue>
    </source>
</reference>
<dbReference type="Pfam" id="PF13966">
    <property type="entry name" value="zf-RVT"/>
    <property type="match status" value="1"/>
</dbReference>
<dbReference type="Proteomes" id="UP000813463">
    <property type="component" value="Chromosome 4"/>
</dbReference>
<dbReference type="InterPro" id="IPR026960">
    <property type="entry name" value="RVT-Znf"/>
</dbReference>
<organism evidence="2 3">
    <name type="scientific">Spinacia oleracea</name>
    <name type="common">Spinach</name>
    <dbReference type="NCBI Taxonomy" id="3562"/>
    <lineage>
        <taxon>Eukaryota</taxon>
        <taxon>Viridiplantae</taxon>
        <taxon>Streptophyta</taxon>
        <taxon>Embryophyta</taxon>
        <taxon>Tracheophyta</taxon>
        <taxon>Spermatophyta</taxon>
        <taxon>Magnoliopsida</taxon>
        <taxon>eudicotyledons</taxon>
        <taxon>Gunneridae</taxon>
        <taxon>Pentapetalae</taxon>
        <taxon>Caryophyllales</taxon>
        <taxon>Chenopodiaceae</taxon>
        <taxon>Chenopodioideae</taxon>
        <taxon>Anserineae</taxon>
        <taxon>Spinacia</taxon>
    </lineage>
</organism>
<proteinExistence type="predicted"/>
<reference evidence="2" key="1">
    <citation type="journal article" date="2021" name="Nat. Commun.">
        <title>Genomic analyses provide insights into spinach domestication and the genetic basis of agronomic traits.</title>
        <authorList>
            <person name="Cai X."/>
            <person name="Sun X."/>
            <person name="Xu C."/>
            <person name="Sun H."/>
            <person name="Wang X."/>
            <person name="Ge C."/>
            <person name="Zhang Z."/>
            <person name="Wang Q."/>
            <person name="Fei Z."/>
            <person name="Jiao C."/>
            <person name="Wang Q."/>
        </authorList>
    </citation>
    <scope>NUCLEOTIDE SEQUENCE [LARGE SCALE GENOMIC DNA]</scope>
    <source>
        <strain evidence="2">cv. Varoflay</strain>
    </source>
</reference>
<protein>
    <recommendedName>
        <fullName evidence="1">Reverse transcriptase zinc-binding domain-containing protein</fullName>
    </recommendedName>
</protein>
<feature type="domain" description="Reverse transcriptase zinc-binding" evidence="1">
    <location>
        <begin position="38"/>
        <end position="91"/>
    </location>
</feature>
<dbReference type="PANTHER" id="PTHR33116">
    <property type="entry name" value="REVERSE TRANSCRIPTASE ZINC-BINDING DOMAIN-CONTAINING PROTEIN-RELATED-RELATED"/>
    <property type="match status" value="1"/>
</dbReference>
<evidence type="ECO:0000313" key="3">
    <source>
        <dbReference type="RefSeq" id="XP_056698447.1"/>
    </source>
</evidence>
<evidence type="ECO:0000259" key="1">
    <source>
        <dbReference type="Pfam" id="PF13966"/>
    </source>
</evidence>
<gene>
    <name evidence="3" type="primary">LOC130472054</name>
</gene>
<dbReference type="PANTHER" id="PTHR33116:SF84">
    <property type="entry name" value="RNA-DIRECTED DNA POLYMERASE"/>
    <property type="match status" value="1"/>
</dbReference>
<evidence type="ECO:0000313" key="2">
    <source>
        <dbReference type="Proteomes" id="UP000813463"/>
    </source>
</evidence>
<accession>A0ABM3RS49</accession>
<dbReference type="RefSeq" id="XP_056698447.1">
    <property type="nucleotide sequence ID" value="XM_056842469.1"/>
</dbReference>
<keyword evidence="2" id="KW-1185">Reference proteome</keyword>